<accession>A0A1I8F4D3</accession>
<keyword evidence="9 12" id="KW-0520">NAD</keyword>
<comment type="cofactor">
    <cofactor evidence="1">
        <name>Mg(2+)</name>
        <dbReference type="ChEBI" id="CHEBI:18420"/>
    </cofactor>
</comment>
<dbReference type="FunFam" id="3.40.50.620:FF:000221">
    <property type="entry name" value="Nicotinamide/nicotinic acid mononucleotide adenylyltransferase 3"/>
    <property type="match status" value="1"/>
</dbReference>
<comment type="catalytic activity">
    <reaction evidence="12">
        <text>beta-nicotinamide D-ribonucleotide + ATP + H(+) = diphosphate + NAD(+)</text>
        <dbReference type="Rhea" id="RHEA:21360"/>
        <dbReference type="ChEBI" id="CHEBI:14649"/>
        <dbReference type="ChEBI" id="CHEBI:15378"/>
        <dbReference type="ChEBI" id="CHEBI:30616"/>
        <dbReference type="ChEBI" id="CHEBI:33019"/>
        <dbReference type="ChEBI" id="CHEBI:57540"/>
        <dbReference type="EC" id="2.7.7.1"/>
    </reaction>
</comment>
<dbReference type="GO" id="GO:0009435">
    <property type="term" value="P:NAD+ biosynthetic process"/>
    <property type="evidence" value="ECO:0007669"/>
    <property type="project" value="UniProtKB-UniPathway"/>
</dbReference>
<reference evidence="15" key="1">
    <citation type="submission" date="2016-11" db="UniProtKB">
        <authorList>
            <consortium name="WormBaseParasite"/>
        </authorList>
    </citation>
    <scope>IDENTIFICATION</scope>
</reference>
<keyword evidence="4 12" id="KW-0662">Pyridine nucleotide biosynthesis</keyword>
<dbReference type="UniPathway" id="UPA00253">
    <property type="reaction ID" value="UER00600"/>
</dbReference>
<evidence type="ECO:0000256" key="1">
    <source>
        <dbReference type="ARBA" id="ARBA00001946"/>
    </source>
</evidence>
<organism evidence="14 15">
    <name type="scientific">Macrostomum lignano</name>
    <dbReference type="NCBI Taxonomy" id="282301"/>
    <lineage>
        <taxon>Eukaryota</taxon>
        <taxon>Metazoa</taxon>
        <taxon>Spiralia</taxon>
        <taxon>Lophotrochozoa</taxon>
        <taxon>Platyhelminthes</taxon>
        <taxon>Rhabditophora</taxon>
        <taxon>Macrostomorpha</taxon>
        <taxon>Macrostomida</taxon>
        <taxon>Macrostomidae</taxon>
        <taxon>Macrostomum</taxon>
    </lineage>
</organism>
<evidence type="ECO:0000256" key="2">
    <source>
        <dbReference type="ARBA" id="ARBA00004173"/>
    </source>
</evidence>
<dbReference type="WBParaSite" id="maker-unitig_2017-snap-gene-0.1-mRNA-1">
    <property type="protein sequence ID" value="maker-unitig_2017-snap-gene-0.1-mRNA-1"/>
    <property type="gene ID" value="maker-unitig_2017-snap-gene-0.1"/>
</dbReference>
<dbReference type="GO" id="GO:0004515">
    <property type="term" value="F:nicotinate-nucleotide adenylyltransferase activity"/>
    <property type="evidence" value="ECO:0007669"/>
    <property type="project" value="UniProtKB-EC"/>
</dbReference>
<name>A0A1I8F4D3_9PLAT</name>
<evidence type="ECO:0000256" key="3">
    <source>
        <dbReference type="ARBA" id="ARBA00011881"/>
    </source>
</evidence>
<dbReference type="InterPro" id="IPR051182">
    <property type="entry name" value="Euk_NMN_adenylyltrnsfrase"/>
</dbReference>
<comment type="subunit">
    <text evidence="3">Homotetramer.</text>
</comment>
<dbReference type="InterPro" id="IPR004821">
    <property type="entry name" value="Cyt_trans-like"/>
</dbReference>
<keyword evidence="10" id="KW-0496">Mitochondrion</keyword>
<evidence type="ECO:0000256" key="9">
    <source>
        <dbReference type="ARBA" id="ARBA00023027"/>
    </source>
</evidence>
<evidence type="ECO:0000256" key="12">
    <source>
        <dbReference type="RuleBase" id="RU362021"/>
    </source>
</evidence>
<evidence type="ECO:0000256" key="4">
    <source>
        <dbReference type="ARBA" id="ARBA00022642"/>
    </source>
</evidence>
<evidence type="ECO:0000256" key="10">
    <source>
        <dbReference type="ARBA" id="ARBA00023128"/>
    </source>
</evidence>
<evidence type="ECO:0000313" key="15">
    <source>
        <dbReference type="WBParaSite" id="maker-unitig_2017-snap-gene-0.1-mRNA-1"/>
    </source>
</evidence>
<keyword evidence="7 12" id="KW-0547">Nucleotide-binding</keyword>
<evidence type="ECO:0000256" key="11">
    <source>
        <dbReference type="ARBA" id="ARBA00093425"/>
    </source>
</evidence>
<feature type="domain" description="Cytidyltransferase-like" evidence="13">
    <location>
        <begin position="15"/>
        <end position="209"/>
    </location>
</feature>
<dbReference type="AlphaFoldDB" id="A0A1I8F4D3"/>
<dbReference type="PANTHER" id="PTHR12039:SF0">
    <property type="entry name" value="NICOTINAMIDE-NUCLEOTIDE ADENYLYLTRANSFERASE"/>
    <property type="match status" value="1"/>
</dbReference>
<comment type="function">
    <text evidence="11">Catalyzes the formation of NAD(+) from nicotinamide mononucleotide (NMN) and ATP. Can also use the deamidated form; nicotinic acid mononucleotide (NaMN) as substrate with the same efficiency. Can use triazofurin monophosphate (TrMP) as substrate. Can also use GTP and ITP as nucleotide donors. Also catalyzes the reverse reaction, i.e. the pyrophosphorolytic cleavage of NAD(+). For the pyrophosphorolytic activity, can use NAD(+), NADH, NaAD, nicotinic acid adenine dinucleotide phosphate (NHD), nicotinamide guanine dinucleotide (NGD) as substrates. Fails to cleave phosphorylated dinucleotides NADP(+), NADPH and NaADP(+). Protects against axonal degeneration following injury. May be involved in the maintenance of axonal integrity. Also functions as a stress-response chaperone protein that prevents toxic aggregation of proteins; this function may be independent of its NAD(+) synthesis activity.</text>
</comment>
<dbReference type="GO" id="GO:0000309">
    <property type="term" value="F:nicotinamide-nucleotide adenylyltransferase activity"/>
    <property type="evidence" value="ECO:0007669"/>
    <property type="project" value="UniProtKB-EC"/>
</dbReference>
<dbReference type="Pfam" id="PF01467">
    <property type="entry name" value="CTP_transf_like"/>
    <property type="match status" value="1"/>
</dbReference>
<comment type="similarity">
    <text evidence="12">Belongs to the eukaryotic NMN adenylyltransferase family.</text>
</comment>
<evidence type="ECO:0000313" key="14">
    <source>
        <dbReference type="Proteomes" id="UP000095280"/>
    </source>
</evidence>
<dbReference type="Proteomes" id="UP000095280">
    <property type="component" value="Unplaced"/>
</dbReference>
<comment type="catalytic activity">
    <reaction evidence="12">
        <text>nicotinate beta-D-ribonucleotide + ATP + H(+) = deamido-NAD(+) + diphosphate</text>
        <dbReference type="Rhea" id="RHEA:22860"/>
        <dbReference type="ChEBI" id="CHEBI:15378"/>
        <dbReference type="ChEBI" id="CHEBI:30616"/>
        <dbReference type="ChEBI" id="CHEBI:33019"/>
        <dbReference type="ChEBI" id="CHEBI:57502"/>
        <dbReference type="ChEBI" id="CHEBI:58437"/>
        <dbReference type="EC" id="2.7.7.18"/>
    </reaction>
</comment>
<dbReference type="PANTHER" id="PTHR12039">
    <property type="entry name" value="NICOTINAMIDE MONONUCLEOTIDE ADENYLYLTRANSFERASE"/>
    <property type="match status" value="1"/>
</dbReference>
<keyword evidence="8 12" id="KW-0067">ATP-binding</keyword>
<dbReference type="NCBIfam" id="TIGR00482">
    <property type="entry name" value="nicotinate (nicotinamide) nucleotide adenylyltransferase"/>
    <property type="match status" value="1"/>
</dbReference>
<evidence type="ECO:0000256" key="6">
    <source>
        <dbReference type="ARBA" id="ARBA00022695"/>
    </source>
</evidence>
<evidence type="ECO:0000256" key="5">
    <source>
        <dbReference type="ARBA" id="ARBA00022679"/>
    </source>
</evidence>
<comment type="subcellular location">
    <subcellularLocation>
        <location evidence="2">Mitochondrion</location>
    </subcellularLocation>
</comment>
<proteinExistence type="inferred from homology"/>
<dbReference type="EC" id="2.7.7.18" evidence="12"/>
<evidence type="ECO:0000256" key="8">
    <source>
        <dbReference type="ARBA" id="ARBA00022840"/>
    </source>
</evidence>
<dbReference type="SUPFAM" id="SSF52374">
    <property type="entry name" value="Nucleotidylyl transferase"/>
    <property type="match status" value="1"/>
</dbReference>
<protein>
    <recommendedName>
        <fullName evidence="12">Nicotinamide-nucleotide adenylyltransferase</fullName>
        <ecNumber evidence="12">2.7.7.1</ecNumber>
        <ecNumber evidence="12">2.7.7.18</ecNumber>
    </recommendedName>
</protein>
<evidence type="ECO:0000256" key="7">
    <source>
        <dbReference type="ARBA" id="ARBA00022741"/>
    </source>
</evidence>
<keyword evidence="14" id="KW-1185">Reference proteome</keyword>
<dbReference type="InterPro" id="IPR014729">
    <property type="entry name" value="Rossmann-like_a/b/a_fold"/>
</dbReference>
<dbReference type="GO" id="GO:0005524">
    <property type="term" value="F:ATP binding"/>
    <property type="evidence" value="ECO:0007669"/>
    <property type="project" value="UniProtKB-KW"/>
</dbReference>
<comment type="pathway">
    <text evidence="12">Cofactor biosynthesis; NAD(+) biosynthesis; NAD(+) from nicotinamide D-ribonucleotide: step 1/1.</text>
</comment>
<dbReference type="Gene3D" id="3.40.50.620">
    <property type="entry name" value="HUPs"/>
    <property type="match status" value="1"/>
</dbReference>
<sequence length="284" mass="31506">MTGGGDLPVHNVLLVACGSFNPVTNMHLRMFELARDALTRTGRFRVLGGLVSPVSDAYSQVAQLEGLAAVNHRLEMIRLALQPPSREGPAAWVRLARWEAGLADWTPTRRVLDHYQAVMDCRPVQQGAEVQAGATAGASAATAAAAGAATDPLTVAHPMLLCGSDMLKSFAVPGLWTNDDLVKILRDYGLIVITKPSCNPQQIIFENDLLNTYEQNIALVTEWTVNELSSAFVRRALRRRESVRYLLPDPVIEYIYRNALYQSTTERPRLVRWFVLSFLLMSFR</sequence>
<dbReference type="EC" id="2.7.7.1" evidence="12"/>
<dbReference type="InterPro" id="IPR005248">
    <property type="entry name" value="NadD/NMNAT"/>
</dbReference>
<dbReference type="GO" id="GO:0005759">
    <property type="term" value="C:mitochondrial matrix"/>
    <property type="evidence" value="ECO:0007669"/>
    <property type="project" value="UniProtKB-ARBA"/>
</dbReference>
<keyword evidence="5 12" id="KW-0808">Transferase</keyword>
<keyword evidence="6 12" id="KW-0548">Nucleotidyltransferase</keyword>
<evidence type="ECO:0000259" key="13">
    <source>
        <dbReference type="Pfam" id="PF01467"/>
    </source>
</evidence>